<gene>
    <name evidence="1" type="ORF">ECRASSUSDP1_LOCUS17079</name>
</gene>
<evidence type="ECO:0000313" key="2">
    <source>
        <dbReference type="Proteomes" id="UP001295684"/>
    </source>
</evidence>
<dbReference type="AlphaFoldDB" id="A0AAD1XND8"/>
<sequence length="310" mass="36665">MLSKLASTKTGPKKMIWLAMRNFGHGPYNPLHYKHAMIPEKLPTTEDMYANIKTFHSEPPPPIYNMRHLHPVRQSGPIPPYDGAWTMEDVKKICANMSVPYDHCAQSTDVEELMRRAPGLTRKEALRIQQLGLNPDEEVDFAYLTVNMGLDVFYERNQAYIARQVVTNSKGEKVEILWPCATYDEMTNMSFGTAEVWEYHENPWDPIPGELPIRIHPDYDLGVPYTWFEYEMDNRFHAAITTDQQYIPEDERPFPLDKNPHCHKYIWRPQEDMQNDDRMRDPDWYPEDTHQNIYNRRDFKKAENHLKEYD</sequence>
<organism evidence="1 2">
    <name type="scientific">Euplotes crassus</name>
    <dbReference type="NCBI Taxonomy" id="5936"/>
    <lineage>
        <taxon>Eukaryota</taxon>
        <taxon>Sar</taxon>
        <taxon>Alveolata</taxon>
        <taxon>Ciliophora</taxon>
        <taxon>Intramacronucleata</taxon>
        <taxon>Spirotrichea</taxon>
        <taxon>Hypotrichia</taxon>
        <taxon>Euplotida</taxon>
        <taxon>Euplotidae</taxon>
        <taxon>Moneuplotes</taxon>
    </lineage>
</organism>
<proteinExistence type="predicted"/>
<dbReference type="EMBL" id="CAMPGE010017210">
    <property type="protein sequence ID" value="CAI2375715.1"/>
    <property type="molecule type" value="Genomic_DNA"/>
</dbReference>
<accession>A0AAD1XND8</accession>
<comment type="caution">
    <text evidence="1">The sequence shown here is derived from an EMBL/GenBank/DDBJ whole genome shotgun (WGS) entry which is preliminary data.</text>
</comment>
<reference evidence="1" key="1">
    <citation type="submission" date="2023-07" db="EMBL/GenBank/DDBJ databases">
        <authorList>
            <consortium name="AG Swart"/>
            <person name="Singh M."/>
            <person name="Singh A."/>
            <person name="Seah K."/>
            <person name="Emmerich C."/>
        </authorList>
    </citation>
    <scope>NUCLEOTIDE SEQUENCE</scope>
    <source>
        <strain evidence="1">DP1</strain>
    </source>
</reference>
<protein>
    <submittedName>
        <fullName evidence="1">Uncharacterized protein</fullName>
    </submittedName>
</protein>
<evidence type="ECO:0000313" key="1">
    <source>
        <dbReference type="EMBL" id="CAI2375715.1"/>
    </source>
</evidence>
<name>A0AAD1XND8_EUPCR</name>
<keyword evidence="2" id="KW-1185">Reference proteome</keyword>
<dbReference type="Proteomes" id="UP001295684">
    <property type="component" value="Unassembled WGS sequence"/>
</dbReference>